<evidence type="ECO:0000313" key="2">
    <source>
        <dbReference type="EMBL" id="MEY8017520.1"/>
    </source>
</evidence>
<gene>
    <name evidence="2" type="ORF">AB8998_22340</name>
</gene>
<comment type="caution">
    <text evidence="2">The sequence shown here is derived from an EMBL/GenBank/DDBJ whole genome shotgun (WGS) entry which is preliminary data.</text>
</comment>
<dbReference type="EMBL" id="JBGEDP010000001">
    <property type="protein sequence ID" value="MEY8017520.1"/>
    <property type="molecule type" value="Genomic_DNA"/>
</dbReference>
<feature type="transmembrane region" description="Helical" evidence="1">
    <location>
        <begin position="12"/>
        <end position="30"/>
    </location>
</feature>
<dbReference type="RefSeq" id="WP_369739795.1">
    <property type="nucleotide sequence ID" value="NZ_JBGEDP010000001.1"/>
</dbReference>
<dbReference type="Proteomes" id="UP001564760">
    <property type="component" value="Unassembled WGS sequence"/>
</dbReference>
<feature type="transmembrane region" description="Helical" evidence="1">
    <location>
        <begin position="57"/>
        <end position="76"/>
    </location>
</feature>
<keyword evidence="3" id="KW-1185">Reference proteome</keyword>
<keyword evidence="1" id="KW-0472">Membrane</keyword>
<protein>
    <submittedName>
        <fullName evidence="2">Uncharacterized protein</fullName>
    </submittedName>
</protein>
<evidence type="ECO:0000313" key="3">
    <source>
        <dbReference type="Proteomes" id="UP001564760"/>
    </source>
</evidence>
<proteinExistence type="predicted"/>
<name>A0ABV4C8D1_9MYCO</name>
<accession>A0ABV4C8D1</accession>
<sequence>MTYPHQFGVPQIVLAGVALIAVVMLVSSVVGRRRKVRPGAGSAESARRGSRLRFRPLRPVTGVVLLVVSLLMLWFATLVQTYLGLTGEVKAAHVVATEISKASHRLSVDLTLHDERVHASTRRSYEVEGDLWAFQAAIVELRHRVNVLGMHSGYKVTRLFGERLAGVSPAQHQISLNGGDGNFFAGIRGGRWWTKPFVRSAYGNAVISPPGEFDVYVSQDAIKARTTNG</sequence>
<keyword evidence="1" id="KW-0812">Transmembrane</keyword>
<evidence type="ECO:0000256" key="1">
    <source>
        <dbReference type="SAM" id="Phobius"/>
    </source>
</evidence>
<organism evidence="2 3">
    <name type="scientific">Mycobacterium servetii</name>
    <dbReference type="NCBI Taxonomy" id="3237418"/>
    <lineage>
        <taxon>Bacteria</taxon>
        <taxon>Bacillati</taxon>
        <taxon>Actinomycetota</taxon>
        <taxon>Actinomycetes</taxon>
        <taxon>Mycobacteriales</taxon>
        <taxon>Mycobacteriaceae</taxon>
        <taxon>Mycobacterium</taxon>
    </lineage>
</organism>
<keyword evidence="1" id="KW-1133">Transmembrane helix</keyword>
<reference evidence="2 3" key="1">
    <citation type="submission" date="2024-08" db="EMBL/GenBank/DDBJ databases">
        <title>Mycobacterium servetensis sp. nov., a novel rapid-growing mycobacterial species recovered from a human patient in Zaragoza, Spain.</title>
        <authorList>
            <person name="Tristancho-Baro A.I."/>
            <person name="Buenestado-Serrano S."/>
            <person name="Garcia De Viedma D."/>
            <person name="Milagro-Beamonte A."/>
            <person name="Burillo N."/>
            <person name="Sanz S."/>
            <person name="Lopez-Calleja A.I."/>
            <person name="Penas-Utrilla D."/>
            <person name="Guardingo M."/>
            <person name="Garcia M.J."/>
            <person name="Vinuelas-Bayon J."/>
        </authorList>
    </citation>
    <scope>NUCLEOTIDE SEQUENCE [LARGE SCALE GENOMIC DNA]</scope>
    <source>
        <strain evidence="3">HUMS_12744610</strain>
    </source>
</reference>